<protein>
    <recommendedName>
        <fullName evidence="4">Ribbon-helix-helix protein, CopG family</fullName>
    </recommendedName>
</protein>
<evidence type="ECO:0000313" key="3">
    <source>
        <dbReference type="Proteomes" id="UP000479639"/>
    </source>
</evidence>
<evidence type="ECO:0000256" key="1">
    <source>
        <dbReference type="SAM" id="MobiDB-lite"/>
    </source>
</evidence>
<sequence>MAKKDLRAQMDAARAAAAFIGAAQEADQARGAQEAPAPASSAAVSVEASPSVAYEVVSLAEEAPRAAGSPGEAPPAVSERTLSGQASSSSSRADGGVAIVALDASDQFGGVAALADVAPAAGAGRRGSSKSAEKPKTPRTRKPRKKAPEPVEEPADSSARMTAQVLVPMTAEQREHADLLAQVMKITRAEVMRQALDKYWDNHKAELQAAVMAYEQLIRKLMK</sequence>
<feature type="region of interest" description="Disordered" evidence="1">
    <location>
        <begin position="61"/>
        <end position="93"/>
    </location>
</feature>
<dbReference type="Proteomes" id="UP000479639">
    <property type="component" value="Unassembled WGS sequence"/>
</dbReference>
<feature type="compositionally biased region" description="Low complexity" evidence="1">
    <location>
        <begin position="34"/>
        <end position="45"/>
    </location>
</feature>
<name>A0A7C8BRY6_9ACTN</name>
<dbReference type="EMBL" id="WAJS01000011">
    <property type="protein sequence ID" value="KAB1650677.1"/>
    <property type="molecule type" value="Genomic_DNA"/>
</dbReference>
<evidence type="ECO:0000313" key="2">
    <source>
        <dbReference type="EMBL" id="KAB1650677.1"/>
    </source>
</evidence>
<evidence type="ECO:0008006" key="4">
    <source>
        <dbReference type="Google" id="ProtNLM"/>
    </source>
</evidence>
<comment type="caution">
    <text evidence="2">The sequence shown here is derived from an EMBL/GenBank/DDBJ whole genome shotgun (WGS) entry which is preliminary data.</text>
</comment>
<feature type="region of interest" description="Disordered" evidence="1">
    <location>
        <begin position="25"/>
        <end position="45"/>
    </location>
</feature>
<dbReference type="RefSeq" id="WP_151430138.1">
    <property type="nucleotide sequence ID" value="NZ_JANJZI010000001.1"/>
</dbReference>
<feature type="region of interest" description="Disordered" evidence="1">
    <location>
        <begin position="120"/>
        <end position="158"/>
    </location>
</feature>
<accession>A0A7C8BRY6</accession>
<gene>
    <name evidence="2" type="ORF">F8D48_04715</name>
</gene>
<keyword evidence="3" id="KW-1185">Reference proteome</keyword>
<reference evidence="2 3" key="1">
    <citation type="submission" date="2019-09" db="EMBL/GenBank/DDBJ databases">
        <title>Whole genome shotgun sequencing (WGS) of Ellagibacter isourolithinifaciens DSM 104140(T) and Adlercreutzia muris DSM 29508(T).</title>
        <authorList>
            <person name="Stoll D.A."/>
            <person name="Danylec N."/>
            <person name="Huch M."/>
        </authorList>
    </citation>
    <scope>NUCLEOTIDE SEQUENCE [LARGE SCALE GENOMIC DNA]</scope>
    <source>
        <strain evidence="2 3">DSM 29508</strain>
    </source>
</reference>
<dbReference type="AlphaFoldDB" id="A0A7C8BRY6"/>
<proteinExistence type="predicted"/>
<organism evidence="2 3">
    <name type="scientific">Adlercreutzia muris</name>
    <dbReference type="NCBI Taxonomy" id="1796610"/>
    <lineage>
        <taxon>Bacteria</taxon>
        <taxon>Bacillati</taxon>
        <taxon>Actinomycetota</taxon>
        <taxon>Coriobacteriia</taxon>
        <taxon>Eggerthellales</taxon>
        <taxon>Eggerthellaceae</taxon>
        <taxon>Adlercreutzia</taxon>
    </lineage>
</organism>